<evidence type="ECO:0000259" key="13">
    <source>
        <dbReference type="PROSITE" id="PS50262"/>
    </source>
</evidence>
<evidence type="ECO:0000256" key="10">
    <source>
        <dbReference type="ARBA" id="ARBA00023170"/>
    </source>
</evidence>
<keyword evidence="4 12" id="KW-0589">Pheromone response</keyword>
<dbReference type="FunFam" id="1.20.1070.10:FF:000051">
    <property type="entry name" value="Vomeronasal type-1 receptor"/>
    <property type="match status" value="1"/>
</dbReference>
<reference evidence="14" key="3">
    <citation type="submission" date="2025-09" db="UniProtKB">
        <authorList>
            <consortium name="Ensembl"/>
        </authorList>
    </citation>
    <scope>IDENTIFICATION</scope>
</reference>
<feature type="domain" description="G-protein coupled receptors family 1 profile" evidence="13">
    <location>
        <begin position="26"/>
        <end position="288"/>
    </location>
</feature>
<feature type="transmembrane region" description="Helical" evidence="12">
    <location>
        <begin position="272"/>
        <end position="289"/>
    </location>
</feature>
<dbReference type="GO" id="GO:0005886">
    <property type="term" value="C:plasma membrane"/>
    <property type="evidence" value="ECO:0007669"/>
    <property type="project" value="UniProtKB-SubCell"/>
</dbReference>
<dbReference type="PROSITE" id="PS50262">
    <property type="entry name" value="G_PROTEIN_RECEP_F1_2"/>
    <property type="match status" value="1"/>
</dbReference>
<dbReference type="InterPro" id="IPR017452">
    <property type="entry name" value="GPCR_Rhodpsn_7TM"/>
</dbReference>
<dbReference type="PANTHER" id="PTHR24062">
    <property type="entry name" value="VOMERONASAL TYPE-1 RECEPTOR"/>
    <property type="match status" value="1"/>
</dbReference>
<dbReference type="GeneTree" id="ENSGT00960000186612"/>
<keyword evidence="6 12" id="KW-1133">Transmembrane helix</keyword>
<sequence>MKMTPANLAMGIFLFPQITVGMLGNSSILFYYVVLIFTGKHLMPKDLILEHLTFANSLSLITKGIPQTMAHFGFKDFLDDIGCKLIMYIYRVMRGMSLYVMCLLSSFQVITISPNNSRWHKFKHRITKHIGPSCSLSWLLHLLLNILTPARVLGPIYKKNMTNLVSNGYCSWFVSGNVAVALYMFLLCFSDGLCLGLMACSSVSMVSLLYRHKRQVKHIHSAHHFLKVSPEDRATQTILILVCTFLISYSVSSIRLVFRTSSNGPMLWVESVFLYLEICFPIVCPFVLISNIKSISSLFLPCCSKR</sequence>
<dbReference type="RefSeq" id="XP_015846980.2">
    <property type="nucleotide sequence ID" value="XM_015991494.2"/>
</dbReference>
<comment type="subcellular location">
    <subcellularLocation>
        <location evidence="1 12">Cell membrane</location>
        <topology evidence="1 12">Multi-pass membrane protein</topology>
    </subcellularLocation>
</comment>
<dbReference type="GO" id="GO:0007606">
    <property type="term" value="P:sensory perception of chemical stimulus"/>
    <property type="evidence" value="ECO:0007669"/>
    <property type="project" value="UniProtKB-ARBA"/>
</dbReference>
<organism evidence="14 15">
    <name type="scientific">Peromyscus maniculatus bairdii</name>
    <name type="common">Prairie deer mouse</name>
    <dbReference type="NCBI Taxonomy" id="230844"/>
    <lineage>
        <taxon>Eukaryota</taxon>
        <taxon>Metazoa</taxon>
        <taxon>Chordata</taxon>
        <taxon>Craniata</taxon>
        <taxon>Vertebrata</taxon>
        <taxon>Euteleostomi</taxon>
        <taxon>Mammalia</taxon>
        <taxon>Eutheria</taxon>
        <taxon>Euarchontoglires</taxon>
        <taxon>Glires</taxon>
        <taxon>Rodentia</taxon>
        <taxon>Myomorpha</taxon>
        <taxon>Muroidea</taxon>
        <taxon>Cricetidae</taxon>
        <taxon>Neotominae</taxon>
        <taxon>Peromyscus</taxon>
    </lineage>
</organism>
<evidence type="ECO:0000256" key="5">
    <source>
        <dbReference type="ARBA" id="ARBA00022692"/>
    </source>
</evidence>
<evidence type="ECO:0000256" key="4">
    <source>
        <dbReference type="ARBA" id="ARBA00022507"/>
    </source>
</evidence>
<dbReference type="AlphaFoldDB" id="A0A8C8W2B8"/>
<dbReference type="SUPFAM" id="SSF81321">
    <property type="entry name" value="Family A G protein-coupled receptor-like"/>
    <property type="match status" value="1"/>
</dbReference>
<keyword evidence="9" id="KW-1015">Disulfide bond</keyword>
<dbReference type="Gene3D" id="1.20.1070.10">
    <property type="entry name" value="Rhodopsin 7-helix transmembrane proteins"/>
    <property type="match status" value="1"/>
</dbReference>
<keyword evidence="8 12" id="KW-0472">Membrane</keyword>
<protein>
    <recommendedName>
        <fullName evidence="12">Vomeronasal type-1 receptor</fullName>
    </recommendedName>
</protein>
<evidence type="ECO:0000256" key="2">
    <source>
        <dbReference type="ARBA" id="ARBA00010663"/>
    </source>
</evidence>
<evidence type="ECO:0000256" key="7">
    <source>
        <dbReference type="ARBA" id="ARBA00023040"/>
    </source>
</evidence>
<proteinExistence type="inferred from homology"/>
<name>A0A8C8W2B8_PERMB</name>
<reference evidence="14 15" key="1">
    <citation type="submission" date="2018-10" db="EMBL/GenBank/DDBJ databases">
        <title>Improved assembly of the deer mouse Peromyscus maniculatus genome.</title>
        <authorList>
            <person name="Lassance J.-M."/>
            <person name="Hoekstra H.E."/>
        </authorList>
    </citation>
    <scope>NUCLEOTIDE SEQUENCE [LARGE SCALE GENOMIC DNA]</scope>
</reference>
<evidence type="ECO:0000256" key="11">
    <source>
        <dbReference type="ARBA" id="ARBA00023224"/>
    </source>
</evidence>
<evidence type="ECO:0000256" key="8">
    <source>
        <dbReference type="ARBA" id="ARBA00023136"/>
    </source>
</evidence>
<gene>
    <name evidence="14" type="primary">LOC102923193</name>
</gene>
<keyword evidence="15" id="KW-1185">Reference proteome</keyword>
<feature type="transmembrane region" description="Helical" evidence="12">
    <location>
        <begin position="96"/>
        <end position="115"/>
    </location>
</feature>
<dbReference type="Pfam" id="PF03402">
    <property type="entry name" value="V1R"/>
    <property type="match status" value="1"/>
</dbReference>
<evidence type="ECO:0000256" key="9">
    <source>
        <dbReference type="ARBA" id="ARBA00023157"/>
    </source>
</evidence>
<feature type="transmembrane region" description="Helical" evidence="12">
    <location>
        <begin position="12"/>
        <end position="37"/>
    </location>
</feature>
<evidence type="ECO:0000313" key="14">
    <source>
        <dbReference type="Ensembl" id="ENSPEMP00000032338.1"/>
    </source>
</evidence>
<evidence type="ECO:0000256" key="6">
    <source>
        <dbReference type="ARBA" id="ARBA00022989"/>
    </source>
</evidence>
<keyword evidence="7 12" id="KW-0297">G-protein coupled receptor</keyword>
<keyword evidence="10 12" id="KW-0675">Receptor</keyword>
<evidence type="ECO:0000313" key="15">
    <source>
        <dbReference type="Proteomes" id="UP000694547"/>
    </source>
</evidence>
<feature type="transmembrane region" description="Helical" evidence="12">
    <location>
        <begin position="234"/>
        <end position="252"/>
    </location>
</feature>
<dbReference type="Proteomes" id="UP000694547">
    <property type="component" value="Chromosome 1"/>
</dbReference>
<dbReference type="OrthoDB" id="9606139at2759"/>
<evidence type="ECO:0000256" key="3">
    <source>
        <dbReference type="ARBA" id="ARBA00022475"/>
    </source>
</evidence>
<dbReference type="GO" id="GO:0019236">
    <property type="term" value="P:response to pheromone"/>
    <property type="evidence" value="ECO:0007669"/>
    <property type="project" value="UniProtKB-KW"/>
</dbReference>
<keyword evidence="5 12" id="KW-0812">Transmembrane</keyword>
<keyword evidence="3 12" id="KW-1003">Cell membrane</keyword>
<dbReference type="Ensembl" id="ENSPEMT00000036071.1">
    <property type="protein sequence ID" value="ENSPEMP00000032338.1"/>
    <property type="gene ID" value="ENSPEMG00000031026.1"/>
</dbReference>
<evidence type="ECO:0000256" key="12">
    <source>
        <dbReference type="RuleBase" id="RU364061"/>
    </source>
</evidence>
<reference evidence="14" key="2">
    <citation type="submission" date="2025-08" db="UniProtKB">
        <authorList>
            <consortium name="Ensembl"/>
        </authorList>
    </citation>
    <scope>IDENTIFICATION</scope>
</reference>
<accession>A0A8C8W2B8</accession>
<keyword evidence="11 12" id="KW-0807">Transducer</keyword>
<feature type="transmembrane region" description="Helical" evidence="12">
    <location>
        <begin position="136"/>
        <end position="157"/>
    </location>
</feature>
<evidence type="ECO:0000256" key="1">
    <source>
        <dbReference type="ARBA" id="ARBA00004651"/>
    </source>
</evidence>
<dbReference type="InterPro" id="IPR004072">
    <property type="entry name" value="Vmron_rcpt_1"/>
</dbReference>
<comment type="similarity">
    <text evidence="2 12">Belongs to the G-protein coupled receptor 1 family.</text>
</comment>
<dbReference type="GO" id="GO:0016503">
    <property type="term" value="F:pheromone receptor activity"/>
    <property type="evidence" value="ECO:0007669"/>
    <property type="project" value="InterPro"/>
</dbReference>
<dbReference type="PRINTS" id="PR01534">
    <property type="entry name" value="VOMERONASL1R"/>
</dbReference>
<feature type="transmembrane region" description="Helical" evidence="12">
    <location>
        <begin position="177"/>
        <end position="210"/>
    </location>
</feature>